<keyword evidence="2" id="KW-1185">Reference proteome</keyword>
<accession>A0A6L8VEJ0</accession>
<comment type="caution">
    <text evidence="1">The sequence shown here is derived from an EMBL/GenBank/DDBJ whole genome shotgun (WGS) entry which is preliminary data.</text>
</comment>
<organism evidence="1 2">
    <name type="scientific">Frigidibacter albus</name>
    <dbReference type="NCBI Taxonomy" id="1465486"/>
    <lineage>
        <taxon>Bacteria</taxon>
        <taxon>Pseudomonadati</taxon>
        <taxon>Pseudomonadota</taxon>
        <taxon>Alphaproteobacteria</taxon>
        <taxon>Rhodobacterales</taxon>
        <taxon>Paracoccaceae</taxon>
        <taxon>Frigidibacter</taxon>
    </lineage>
</organism>
<evidence type="ECO:0000313" key="2">
    <source>
        <dbReference type="Proteomes" id="UP000477083"/>
    </source>
</evidence>
<dbReference type="AlphaFoldDB" id="A0A6L8VEJ0"/>
<dbReference type="RefSeq" id="WP_161344658.1">
    <property type="nucleotide sequence ID" value="NZ_BMGW01000003.1"/>
</dbReference>
<reference evidence="1 2" key="1">
    <citation type="submission" date="2020-01" db="EMBL/GenBank/DDBJ databases">
        <title>Frigidibacter albus SP32T (=CGMCC 1.13995T).</title>
        <authorList>
            <person name="Liao X."/>
        </authorList>
    </citation>
    <scope>NUCLEOTIDE SEQUENCE [LARGE SCALE GENOMIC DNA]</scope>
    <source>
        <strain evidence="1 2">SP32</strain>
    </source>
</reference>
<evidence type="ECO:0000313" key="1">
    <source>
        <dbReference type="EMBL" id="MZQ88758.1"/>
    </source>
</evidence>
<gene>
    <name evidence="1" type="ORF">GS660_06570</name>
</gene>
<name>A0A6L8VEJ0_9RHOB</name>
<dbReference type="EMBL" id="WWNR01000003">
    <property type="protein sequence ID" value="MZQ88758.1"/>
    <property type="molecule type" value="Genomic_DNA"/>
</dbReference>
<dbReference type="Proteomes" id="UP000477083">
    <property type="component" value="Unassembled WGS sequence"/>
</dbReference>
<sequence length="219" mass="23582">MAMQDNLGNGTVQAAAGDWMRRFAAGFRAAPRRTNLADAQARLFPVGTTNPQPTPRDQAMPAPLTRQAAPFDPSGARASEFDLIETELLAHRHVVMVGGSADQGLLDHTLWLQDHVADLQTAADLGAAAAMVAPLAADTGLMLVDMDALRADAVTLLQGFRDRYPDVAVVIGSRRFARNDFSCERALIADASLRLPARRIAFALAMSSAIHNNRVIRSR</sequence>
<protein>
    <submittedName>
        <fullName evidence="1">Uncharacterized protein</fullName>
    </submittedName>
</protein>
<proteinExistence type="predicted"/>
<dbReference type="OrthoDB" id="7847397at2"/>